<evidence type="ECO:0000256" key="5">
    <source>
        <dbReference type="SAM" id="Phobius"/>
    </source>
</evidence>
<comment type="caution">
    <text evidence="6">The sequence shown here is derived from an EMBL/GenBank/DDBJ whole genome shotgun (WGS) entry which is preliminary data.</text>
</comment>
<evidence type="ECO:0000256" key="1">
    <source>
        <dbReference type="ARBA" id="ARBA00004418"/>
    </source>
</evidence>
<dbReference type="InterPro" id="IPR006059">
    <property type="entry name" value="SBP"/>
</dbReference>
<dbReference type="SUPFAM" id="SSF53850">
    <property type="entry name" value="Periplasmic binding protein-like II"/>
    <property type="match status" value="1"/>
</dbReference>
<feature type="transmembrane region" description="Helical" evidence="5">
    <location>
        <begin position="71"/>
        <end position="90"/>
    </location>
</feature>
<organism evidence="6">
    <name type="scientific">Candidatus Caldatribacterium californiense</name>
    <dbReference type="NCBI Taxonomy" id="1454726"/>
    <lineage>
        <taxon>Bacteria</taxon>
        <taxon>Pseudomonadati</taxon>
        <taxon>Atribacterota</taxon>
        <taxon>Atribacteria</taxon>
        <taxon>Atribacterales</taxon>
        <taxon>Candidatus Caldatribacteriaceae</taxon>
        <taxon>Candidatus Caldatribacterium</taxon>
    </lineage>
</organism>
<keyword evidence="5" id="KW-0472">Membrane</keyword>
<dbReference type="Pfam" id="PF13416">
    <property type="entry name" value="SBP_bac_8"/>
    <property type="match status" value="1"/>
</dbReference>
<evidence type="ECO:0000256" key="4">
    <source>
        <dbReference type="ARBA" id="ARBA00022729"/>
    </source>
</evidence>
<comment type="similarity">
    <text evidence="2">Belongs to the bacterial solute-binding protein 1 family.</text>
</comment>
<keyword evidence="4" id="KW-0732">Signal</keyword>
<evidence type="ECO:0000256" key="2">
    <source>
        <dbReference type="ARBA" id="ARBA00008520"/>
    </source>
</evidence>
<dbReference type="InterPro" id="IPR050490">
    <property type="entry name" value="Bact_solute-bd_prot1"/>
</dbReference>
<evidence type="ECO:0000256" key="3">
    <source>
        <dbReference type="ARBA" id="ARBA00022448"/>
    </source>
</evidence>
<dbReference type="PANTHER" id="PTHR43649:SF34">
    <property type="entry name" value="ABC TRANSPORTER PERIPLASMIC-BINDING PROTEIN YCJN-RELATED"/>
    <property type="match status" value="1"/>
</dbReference>
<dbReference type="AlphaFoldDB" id="A0A7V3YEN8"/>
<evidence type="ECO:0000313" key="6">
    <source>
        <dbReference type="EMBL" id="HGI29717.1"/>
    </source>
</evidence>
<dbReference type="Gene3D" id="3.40.190.10">
    <property type="entry name" value="Periplasmic binding protein-like II"/>
    <property type="match status" value="2"/>
</dbReference>
<comment type="subcellular location">
    <subcellularLocation>
        <location evidence="1">Periplasm</location>
    </subcellularLocation>
</comment>
<keyword evidence="5" id="KW-0812">Transmembrane</keyword>
<dbReference type="EMBL" id="DTFV01000001">
    <property type="protein sequence ID" value="HGI29717.1"/>
    <property type="molecule type" value="Genomic_DNA"/>
</dbReference>
<keyword evidence="3" id="KW-0813">Transport</keyword>
<protein>
    <submittedName>
        <fullName evidence="6">Extracellular solute-binding protein</fullName>
    </submittedName>
</protein>
<proteinExistence type="inferred from homology"/>
<keyword evidence="5" id="KW-1133">Transmembrane helix</keyword>
<dbReference type="PANTHER" id="PTHR43649">
    <property type="entry name" value="ARABINOSE-BINDING PROTEIN-RELATED"/>
    <property type="match status" value="1"/>
</dbReference>
<gene>
    <name evidence="6" type="ORF">ENV30_00115</name>
</gene>
<dbReference type="GO" id="GO:0042597">
    <property type="term" value="C:periplasmic space"/>
    <property type="evidence" value="ECO:0007669"/>
    <property type="project" value="UniProtKB-SubCell"/>
</dbReference>
<name>A0A7V3YEN8_9BACT</name>
<sequence length="555" mass="62778">MRREIGCIKMRPLQFHLEGFSLDMGHITRYNETKSISGGGSDLKAVQEDEVYFLLTAEQEKGGLFSMRKTVLAIVVLCSVLLLAGSMAWGEGKTIKVLAMTGPWVSGPVKVHGEEWGKMTGNRVEVIEADFADLFPKMQQAAATRSKAFDILLAGNIWMADLVGWGYVIPLDDYLKDPEVQYETDVPDGIKLKNMFGGKTYGLICDNDNMYLFYRKDVLGNPDYRAKFKEKYGYEYNVPPKTLDELIDVAEFFNGWDWDNDGEIEYGFVRSTKRGAQTYFYSLPWVAPYVVVPRDKAPAQGILYFQPDMTPLVNSPGWVKGIEKFIEMGKRGCGPGLDWVRGDVINEMILGHAAMAIDWGDIGPNSHDVQSKVKGLIGYALPPGTKEYWDWQKGEWVKTEEVHYAPVHCFNGWSFYITSTTDYPDLCWDFVKYMISPEVSAKDVANPFSGYQPWRKSHMQNLEAWVQAGWTEEEAREYIANTLAVTDHPNAVIDIRIPGSAEYMDVYELHLTVALSGEKSVQDAMNDCAAEWNAITERLGKDAQTKFYRQHLGLE</sequence>
<accession>A0A7V3YEN8</accession>
<reference evidence="6" key="1">
    <citation type="journal article" date="2020" name="mSystems">
        <title>Genome- and Community-Level Interaction Insights into Carbon Utilization and Element Cycling Functions of Hydrothermarchaeota in Hydrothermal Sediment.</title>
        <authorList>
            <person name="Zhou Z."/>
            <person name="Liu Y."/>
            <person name="Xu W."/>
            <person name="Pan J."/>
            <person name="Luo Z.H."/>
            <person name="Li M."/>
        </authorList>
    </citation>
    <scope>NUCLEOTIDE SEQUENCE [LARGE SCALE GENOMIC DNA]</scope>
    <source>
        <strain evidence="6">SpSt-747</strain>
    </source>
</reference>